<proteinExistence type="predicted"/>
<dbReference type="STRING" id="133412.A0A1R1X3H3"/>
<dbReference type="AlphaFoldDB" id="A0A1R1X3H3"/>
<sequence>MTDEHQSLVNRFNAIKADIEAKASAENARNELFGSTGGARNRQNAAAGNRQFNHSEFLDRSEIEIDGFIGTGLAALENLKQQRAYLNV</sequence>
<comment type="caution">
    <text evidence="1">The sequence shown here is derived from an EMBL/GenBank/DDBJ whole genome shotgun (WGS) entry which is preliminary data.</text>
</comment>
<protein>
    <submittedName>
        <fullName evidence="1">Uncharacterized protein</fullName>
    </submittedName>
</protein>
<dbReference type="Proteomes" id="UP000187283">
    <property type="component" value="Unassembled WGS sequence"/>
</dbReference>
<dbReference type="OrthoDB" id="158360at2759"/>
<evidence type="ECO:0000313" key="2">
    <source>
        <dbReference type="Proteomes" id="UP000187283"/>
    </source>
</evidence>
<keyword evidence="2" id="KW-1185">Reference proteome</keyword>
<reference evidence="1 2" key="1">
    <citation type="submission" date="2017-01" db="EMBL/GenBank/DDBJ databases">
        <authorList>
            <person name="Mah S.A."/>
            <person name="Swanson W.J."/>
            <person name="Moy G.W."/>
            <person name="Vacquier V.D."/>
        </authorList>
    </citation>
    <scope>NUCLEOTIDE SEQUENCE [LARGE SCALE GENOMIC DNA]</scope>
    <source>
        <strain evidence="1 2">GSMNP</strain>
    </source>
</reference>
<dbReference type="EMBL" id="LSSN01005551">
    <property type="protein sequence ID" value="OMJ09169.1"/>
    <property type="molecule type" value="Genomic_DNA"/>
</dbReference>
<evidence type="ECO:0000313" key="1">
    <source>
        <dbReference type="EMBL" id="OMJ09169.1"/>
    </source>
</evidence>
<name>A0A1R1X3H3_9FUNG</name>
<accession>A0A1R1X3H3</accession>
<organism evidence="1 2">
    <name type="scientific">Smittium culicis</name>
    <dbReference type="NCBI Taxonomy" id="133412"/>
    <lineage>
        <taxon>Eukaryota</taxon>
        <taxon>Fungi</taxon>
        <taxon>Fungi incertae sedis</taxon>
        <taxon>Zoopagomycota</taxon>
        <taxon>Kickxellomycotina</taxon>
        <taxon>Harpellomycetes</taxon>
        <taxon>Harpellales</taxon>
        <taxon>Legeriomycetaceae</taxon>
        <taxon>Smittium</taxon>
    </lineage>
</organism>
<gene>
    <name evidence="1" type="ORF">AYI70_g11076</name>
</gene>